<protein>
    <submittedName>
        <fullName evidence="1">Uncharacterized protein</fullName>
    </submittedName>
</protein>
<keyword evidence="2" id="KW-1185">Reference proteome</keyword>
<dbReference type="EMBL" id="JAUIZM010000004">
    <property type="protein sequence ID" value="KAK1390700.1"/>
    <property type="molecule type" value="Genomic_DNA"/>
</dbReference>
<sequence>MILLNNARQYHITTPISARPPSEPLRYDLRLCVNQKRFDVSINGYWTAKLSRVQPYISHLLNEQPSFADLTRAKQELSALDPETREKLMSIWPSGDMTTENFMNPFILGEKDIRSFLRDNFAPGVKYNSKFVNSELDNFFGARVKIGYGSSGPTTLEQISLLHDESDVLTDHPDKEVAHIILQLDVIVVRR</sequence>
<reference evidence="1" key="1">
    <citation type="submission" date="2023-02" db="EMBL/GenBank/DDBJ databases">
        <title>Genome of toxic invasive species Heracleum sosnowskyi carries increased number of genes despite the absence of recent whole-genome duplications.</title>
        <authorList>
            <person name="Schelkunov M."/>
            <person name="Shtratnikova V."/>
            <person name="Makarenko M."/>
            <person name="Klepikova A."/>
            <person name="Omelchenko D."/>
            <person name="Novikova G."/>
            <person name="Obukhova E."/>
            <person name="Bogdanov V."/>
            <person name="Penin A."/>
            <person name="Logacheva M."/>
        </authorList>
    </citation>
    <scope>NUCLEOTIDE SEQUENCE</scope>
    <source>
        <strain evidence="1">Hsosn_3</strain>
        <tissue evidence="1">Leaf</tissue>
    </source>
</reference>
<dbReference type="AlphaFoldDB" id="A0AAD8IV73"/>
<name>A0AAD8IV73_9APIA</name>
<evidence type="ECO:0000313" key="2">
    <source>
        <dbReference type="Proteomes" id="UP001237642"/>
    </source>
</evidence>
<accession>A0AAD8IV73</accession>
<comment type="caution">
    <text evidence="1">The sequence shown here is derived from an EMBL/GenBank/DDBJ whole genome shotgun (WGS) entry which is preliminary data.</text>
</comment>
<reference evidence="1" key="2">
    <citation type="submission" date="2023-05" db="EMBL/GenBank/DDBJ databases">
        <authorList>
            <person name="Schelkunov M.I."/>
        </authorList>
    </citation>
    <scope>NUCLEOTIDE SEQUENCE</scope>
    <source>
        <strain evidence="1">Hsosn_3</strain>
        <tissue evidence="1">Leaf</tissue>
    </source>
</reference>
<organism evidence="1 2">
    <name type="scientific">Heracleum sosnowskyi</name>
    <dbReference type="NCBI Taxonomy" id="360622"/>
    <lineage>
        <taxon>Eukaryota</taxon>
        <taxon>Viridiplantae</taxon>
        <taxon>Streptophyta</taxon>
        <taxon>Embryophyta</taxon>
        <taxon>Tracheophyta</taxon>
        <taxon>Spermatophyta</taxon>
        <taxon>Magnoliopsida</taxon>
        <taxon>eudicotyledons</taxon>
        <taxon>Gunneridae</taxon>
        <taxon>Pentapetalae</taxon>
        <taxon>asterids</taxon>
        <taxon>campanulids</taxon>
        <taxon>Apiales</taxon>
        <taxon>Apiaceae</taxon>
        <taxon>Apioideae</taxon>
        <taxon>apioid superclade</taxon>
        <taxon>Tordylieae</taxon>
        <taxon>Tordyliinae</taxon>
        <taxon>Heracleum</taxon>
    </lineage>
</organism>
<dbReference type="Proteomes" id="UP001237642">
    <property type="component" value="Unassembled WGS sequence"/>
</dbReference>
<gene>
    <name evidence="1" type="ORF">POM88_018878</name>
</gene>
<proteinExistence type="predicted"/>
<evidence type="ECO:0000313" key="1">
    <source>
        <dbReference type="EMBL" id="KAK1390700.1"/>
    </source>
</evidence>